<dbReference type="EMBL" id="CAJNOR010001700">
    <property type="protein sequence ID" value="CAF1186019.1"/>
    <property type="molecule type" value="Genomic_DNA"/>
</dbReference>
<dbReference type="InterPro" id="IPR013320">
    <property type="entry name" value="ConA-like_dom_sf"/>
</dbReference>
<evidence type="ECO:0000313" key="4">
    <source>
        <dbReference type="Proteomes" id="UP000663828"/>
    </source>
</evidence>
<evidence type="ECO:0000313" key="2">
    <source>
        <dbReference type="EMBL" id="CAF0883860.1"/>
    </source>
</evidence>
<dbReference type="Proteomes" id="UP000663852">
    <property type="component" value="Unassembled WGS sequence"/>
</dbReference>
<evidence type="ECO:0000313" key="3">
    <source>
        <dbReference type="EMBL" id="CAF1186019.1"/>
    </source>
</evidence>
<proteinExistence type="predicted"/>
<protein>
    <submittedName>
        <fullName evidence="3">Uncharacterized protein</fullName>
    </submittedName>
</protein>
<dbReference type="AlphaFoldDB" id="A0A814V9K6"/>
<evidence type="ECO:0000256" key="1">
    <source>
        <dbReference type="SAM" id="SignalP"/>
    </source>
</evidence>
<comment type="caution">
    <text evidence="3">The sequence shown here is derived from an EMBL/GenBank/DDBJ whole genome shotgun (WGS) entry which is preliminary data.</text>
</comment>
<dbReference type="OrthoDB" id="10035010at2759"/>
<dbReference type="EMBL" id="CAJNOJ010000029">
    <property type="protein sequence ID" value="CAF0883860.1"/>
    <property type="molecule type" value="Genomic_DNA"/>
</dbReference>
<reference evidence="3" key="1">
    <citation type="submission" date="2021-02" db="EMBL/GenBank/DDBJ databases">
        <authorList>
            <person name="Nowell W R."/>
        </authorList>
    </citation>
    <scope>NUCLEOTIDE SEQUENCE</scope>
</reference>
<dbReference type="Proteomes" id="UP000663828">
    <property type="component" value="Unassembled WGS sequence"/>
</dbReference>
<gene>
    <name evidence="2" type="ORF">EDS130_LOCUS8932</name>
    <name evidence="3" type="ORF">XAT740_LOCUS22844</name>
</gene>
<keyword evidence="1" id="KW-0732">Signal</keyword>
<sequence length="607" mass="67166">MLTSSSCMWIVLFCLYLAIQIESESKLSVSGVVSLESLSSKAKRSHCVDRLQNQDESDIDCGGETCPKCENGNACDDDRDCLTNTCRKKKCVPFESCADNIKNQDETDIDCGGLKCPACTDLKMCKEHRDCNSALCERKRCSIVESCEDHVKNQDESDVDCGGVKCPRCALGRKCKAECDCISDSCKNKTCVVAESCLDGIKNQEETDIDCGGDRCAKCEDLKKCNNDCDCISGLCENNQCASSFQGNETSAESSTVTTVDSVSTDSTDWTTTLSRESTTTTSTWMTTSINTSIISTNGTGIPLNRTSASAITITTTTTTTTPSAVLLNGTCISKSIVWKGYTWCLRDDVSSGSGYYPALSFEFKYSHSYSYIGSNEYKTDNVWIDHKGLLHLRISNTSNIWSSAALYTTDRFTFGTFQWQIEGSLNALDPKVVLSLYTSISLTVDTMRTNEVNIEFTRWGLNPLVSPNLFYNVWPAKNNESKTGSSFFYNHKNIYTTQRFIWSYESVAFKSISGFRNDDADSVQSWQSSSDFSTAVPQESAAVHMNLRIFHSSNSDCFPSDGKPVEVIIHDFIYRPPKPSAALVLTYEMRLISLLTMFSVFCTSTM</sequence>
<organism evidence="3 4">
    <name type="scientific">Adineta ricciae</name>
    <name type="common">Rotifer</name>
    <dbReference type="NCBI Taxonomy" id="249248"/>
    <lineage>
        <taxon>Eukaryota</taxon>
        <taxon>Metazoa</taxon>
        <taxon>Spiralia</taxon>
        <taxon>Gnathifera</taxon>
        <taxon>Rotifera</taxon>
        <taxon>Eurotatoria</taxon>
        <taxon>Bdelloidea</taxon>
        <taxon>Adinetida</taxon>
        <taxon>Adinetidae</taxon>
        <taxon>Adineta</taxon>
    </lineage>
</organism>
<accession>A0A814V9K6</accession>
<name>A0A814V9K6_ADIRI</name>
<feature type="signal peptide" evidence="1">
    <location>
        <begin position="1"/>
        <end position="23"/>
    </location>
</feature>
<keyword evidence="4" id="KW-1185">Reference proteome</keyword>
<dbReference type="SUPFAM" id="SSF49899">
    <property type="entry name" value="Concanavalin A-like lectins/glucanases"/>
    <property type="match status" value="1"/>
</dbReference>
<feature type="chain" id="PRO_5036226273" evidence="1">
    <location>
        <begin position="24"/>
        <end position="607"/>
    </location>
</feature>
<dbReference type="Gene3D" id="2.60.120.200">
    <property type="match status" value="1"/>
</dbReference>